<gene>
    <name evidence="3" type="ORF">FHS59_001408</name>
</gene>
<dbReference type="SUPFAM" id="SSF55486">
    <property type="entry name" value="Metalloproteases ('zincins'), catalytic domain"/>
    <property type="match status" value="1"/>
</dbReference>
<feature type="transmembrane region" description="Helical" evidence="1">
    <location>
        <begin position="435"/>
        <end position="458"/>
    </location>
</feature>
<reference evidence="3 4" key="1">
    <citation type="submission" date="2020-08" db="EMBL/GenBank/DDBJ databases">
        <title>Genomic Encyclopedia of Type Strains, Phase IV (KMG-IV): sequencing the most valuable type-strain genomes for metagenomic binning, comparative biology and taxonomic classification.</title>
        <authorList>
            <person name="Goeker M."/>
        </authorList>
    </citation>
    <scope>NUCLEOTIDE SEQUENCE [LARGE SCALE GENOMIC DNA]</scope>
    <source>
        <strain evidence="3 4">DSM 102044</strain>
    </source>
</reference>
<dbReference type="InterPro" id="IPR014782">
    <property type="entry name" value="Peptidase_M1_dom"/>
</dbReference>
<feature type="transmembrane region" description="Helical" evidence="1">
    <location>
        <begin position="357"/>
        <end position="375"/>
    </location>
</feature>
<feature type="domain" description="Peptidase M1 membrane alanine aminopeptidase" evidence="2">
    <location>
        <begin position="871"/>
        <end position="1051"/>
    </location>
</feature>
<keyword evidence="4" id="KW-1185">Reference proteome</keyword>
<feature type="transmembrane region" description="Helical" evidence="1">
    <location>
        <begin position="99"/>
        <end position="123"/>
    </location>
</feature>
<dbReference type="AlphaFoldDB" id="A0A841MG49"/>
<dbReference type="InterPro" id="IPR027268">
    <property type="entry name" value="Peptidase_M4/M1_CTD_sf"/>
</dbReference>
<dbReference type="Gene3D" id="1.10.390.10">
    <property type="entry name" value="Neutral Protease Domain 2"/>
    <property type="match status" value="1"/>
</dbReference>
<dbReference type="GO" id="GO:0008237">
    <property type="term" value="F:metallopeptidase activity"/>
    <property type="evidence" value="ECO:0007669"/>
    <property type="project" value="InterPro"/>
</dbReference>
<dbReference type="RefSeq" id="WP_221444448.1">
    <property type="nucleotide sequence ID" value="NZ_JACIJO010000001.1"/>
</dbReference>
<feature type="transmembrane region" description="Helical" evidence="1">
    <location>
        <begin position="20"/>
        <end position="38"/>
    </location>
</feature>
<name>A0A841MG49_9BACT</name>
<feature type="transmembrane region" description="Helical" evidence="1">
    <location>
        <begin position="173"/>
        <end position="193"/>
    </location>
</feature>
<feature type="transmembrane region" description="Helical" evidence="1">
    <location>
        <begin position="143"/>
        <end position="166"/>
    </location>
</feature>
<dbReference type="Pfam" id="PF01433">
    <property type="entry name" value="Peptidase_M1"/>
    <property type="match status" value="1"/>
</dbReference>
<feature type="transmembrane region" description="Helical" evidence="1">
    <location>
        <begin position="470"/>
        <end position="494"/>
    </location>
</feature>
<feature type="transmembrane region" description="Helical" evidence="1">
    <location>
        <begin position="401"/>
        <end position="423"/>
    </location>
</feature>
<evidence type="ECO:0000313" key="3">
    <source>
        <dbReference type="EMBL" id="MBB6325793.1"/>
    </source>
</evidence>
<evidence type="ECO:0000256" key="1">
    <source>
        <dbReference type="SAM" id="Phobius"/>
    </source>
</evidence>
<feature type="transmembrane region" description="Helical" evidence="1">
    <location>
        <begin position="58"/>
        <end position="78"/>
    </location>
</feature>
<organism evidence="3 4">
    <name type="scientific">Algoriphagus iocasae</name>
    <dbReference type="NCBI Taxonomy" id="1836499"/>
    <lineage>
        <taxon>Bacteria</taxon>
        <taxon>Pseudomonadati</taxon>
        <taxon>Bacteroidota</taxon>
        <taxon>Cytophagia</taxon>
        <taxon>Cytophagales</taxon>
        <taxon>Cyclobacteriaceae</taxon>
        <taxon>Algoriphagus</taxon>
    </lineage>
</organism>
<dbReference type="EMBL" id="JACIJO010000001">
    <property type="protein sequence ID" value="MBB6325793.1"/>
    <property type="molecule type" value="Genomic_DNA"/>
</dbReference>
<sequence>MLYEFFKFELRYRLKRPETYFFFLLLFMFSAVGVEFVFEGIDLGLVKKNSPLVIAKTMGAISGLSMVIASMIMGVPVLRDFQYDVASIIYVNPISKKDYLLGRFLGSFFVLLVIFSGVLWGMMIGEFLPWNDSGEFLPFRSIYYLQPFLWVVLPTLFFGAAVFFAAGTISKNLMVVYTQGVIIFVLFMITKGITNETLQSLLDPFSLTTLTDASKDWTVSDRNSLLIPFTGIMLFNKLFWVILGISALIITYFKFQFIVVNEKAISNKKKKNSESYPKLFNKCIPLVTPVYSAKAQFAQLLHNTWFHFVSILKLKSFWAIVLCCFIIILVNSLSLGTSYGVDSYPTTYLIIEELQEMSIYFFMILLVFYSGEIIWKEREVKLDLIHDATPLSSFVNLGSRFFALLLIYAIVMLSLIVAGMLFQTWKGYYHYELKVYFYGFFLELFPFLALYTNASIFFQALTGNKFMGMLATIAFAIINVAIGVFGMEHVLLNFGGQSLPTYSDMNGYGHFLKAYIWVKFYWFLFGLLLLIFASVLRVRGTDTGFKQRWTSGLKHIGKPLTSFTVICLGLFIAVGGYIFYNTNVLNEFWTKGKQSSFRADYEKKLKRYEYIPQPKIIDANLQIDLYPSKRAYNISGQYLLTNSSTEPIREIHVQKLIESNVELMDVTFDRTTSKNNKYSDYHYTIYELNQALAPGDTIQMNFRQTLNPRGFEGDNSDIDVVYNGTFFDNAELPTFGYQKKYELQNEDYRKEFGLDPRVQKAKLDHVRELKNARSGSDSDGLYLEMRISTDADQTALTSGEFVDNWNLDGRNYYHFKTNQPIINFCPIVSANYEVLTDQWKPTGENSGEFVDLEIYYQNGHEYNLSRMIESMKLSLDYYSTNFGPYQYKHLRIVEFPRYRSYAQSLPGIIPFSEAIGFVMDIDDEKDVDMVFFITAHEVAHQWWGLQLEAANVQGQNMILETLAQYSAMMVLKGKFSEEKIQQFLNFQLDEYTEARLKTSKEELPLAMVENEEYIYYNKGALAMYELQEHLGEKNVNMALGNFLKDWHSFNNPAKKSRYATTQDLIPYFREVAPESAQETITNLLEQVKPFDENKFQQSLETVTNN</sequence>
<keyword evidence="1" id="KW-0472">Membrane</keyword>
<feature type="transmembrane region" description="Helical" evidence="1">
    <location>
        <begin position="317"/>
        <end position="337"/>
    </location>
</feature>
<keyword evidence="1" id="KW-1133">Transmembrane helix</keyword>
<evidence type="ECO:0000259" key="2">
    <source>
        <dbReference type="Pfam" id="PF01433"/>
    </source>
</evidence>
<protein>
    <recommendedName>
        <fullName evidence="2">Peptidase M1 membrane alanine aminopeptidase domain-containing protein</fullName>
    </recommendedName>
</protein>
<feature type="transmembrane region" description="Helical" evidence="1">
    <location>
        <begin position="559"/>
        <end position="580"/>
    </location>
</feature>
<dbReference type="Proteomes" id="UP000588604">
    <property type="component" value="Unassembled WGS sequence"/>
</dbReference>
<feature type="transmembrane region" description="Helical" evidence="1">
    <location>
        <begin position="514"/>
        <end position="538"/>
    </location>
</feature>
<accession>A0A841MG49</accession>
<keyword evidence="1" id="KW-0812">Transmembrane</keyword>
<dbReference type="GO" id="GO:0008270">
    <property type="term" value="F:zinc ion binding"/>
    <property type="evidence" value="ECO:0007669"/>
    <property type="project" value="InterPro"/>
</dbReference>
<proteinExistence type="predicted"/>
<evidence type="ECO:0000313" key="4">
    <source>
        <dbReference type="Proteomes" id="UP000588604"/>
    </source>
</evidence>
<comment type="caution">
    <text evidence="3">The sequence shown here is derived from an EMBL/GenBank/DDBJ whole genome shotgun (WGS) entry which is preliminary data.</text>
</comment>
<feature type="transmembrane region" description="Helical" evidence="1">
    <location>
        <begin position="238"/>
        <end position="260"/>
    </location>
</feature>